<comment type="similarity">
    <text evidence="2 6">Belongs to the QNG1 protein family.</text>
</comment>
<dbReference type="GO" id="GO:0016787">
    <property type="term" value="F:hydrolase activity"/>
    <property type="evidence" value="ECO:0007669"/>
    <property type="project" value="UniProtKB-KW"/>
</dbReference>
<dbReference type="PANTHER" id="PTHR21314:SF0">
    <property type="entry name" value="QUEUOSINE 5'-PHOSPHATE N-GLYCOSYLASE_HYDROLASE"/>
    <property type="match status" value="1"/>
</dbReference>
<evidence type="ECO:0000256" key="5">
    <source>
        <dbReference type="ARBA" id="ARBA00048204"/>
    </source>
</evidence>
<keyword evidence="7" id="KW-1133">Transmembrane helix</keyword>
<keyword evidence="1 6" id="KW-0378">Hydrolase</keyword>
<dbReference type="Proteomes" id="UP000272942">
    <property type="component" value="Unassembled WGS sequence"/>
</dbReference>
<evidence type="ECO:0000256" key="6">
    <source>
        <dbReference type="RuleBase" id="RU365002"/>
    </source>
</evidence>
<comment type="catalytic activity">
    <reaction evidence="5 6">
        <text>queuosine 5'-phosphate + H2O = queuine + D-ribose 5-phosphate</text>
        <dbReference type="Rhea" id="RHEA:75387"/>
        <dbReference type="ChEBI" id="CHEBI:15377"/>
        <dbReference type="ChEBI" id="CHEBI:17433"/>
        <dbReference type="ChEBI" id="CHEBI:78346"/>
        <dbReference type="ChEBI" id="CHEBI:194371"/>
    </reaction>
    <physiologicalReaction direction="left-to-right" evidence="5 6">
        <dbReference type="Rhea" id="RHEA:75388"/>
    </physiologicalReaction>
</comment>
<feature type="transmembrane region" description="Helical" evidence="7">
    <location>
        <begin position="140"/>
        <end position="161"/>
    </location>
</feature>
<dbReference type="AlphaFoldDB" id="A0A183A9J1"/>
<evidence type="ECO:0000256" key="4">
    <source>
        <dbReference type="ARBA" id="ARBA00035393"/>
    </source>
</evidence>
<dbReference type="InterPro" id="IPR036179">
    <property type="entry name" value="Ig-like_dom_sf"/>
</dbReference>
<organism evidence="11">
    <name type="scientific">Echinostoma caproni</name>
    <dbReference type="NCBI Taxonomy" id="27848"/>
    <lineage>
        <taxon>Eukaryota</taxon>
        <taxon>Metazoa</taxon>
        <taxon>Spiralia</taxon>
        <taxon>Lophotrochozoa</taxon>
        <taxon>Platyhelminthes</taxon>
        <taxon>Trematoda</taxon>
        <taxon>Digenea</taxon>
        <taxon>Plagiorchiida</taxon>
        <taxon>Echinostomata</taxon>
        <taxon>Echinostomatoidea</taxon>
        <taxon>Echinostomatidae</taxon>
        <taxon>Echinostoma</taxon>
    </lineage>
</organism>
<dbReference type="InterPro" id="IPR007110">
    <property type="entry name" value="Ig-like_dom"/>
</dbReference>
<protein>
    <recommendedName>
        <fullName evidence="3 6">Queuosine 5'-phosphate N-glycosylase/hydrolase</fullName>
        <ecNumber evidence="6">3.2.2.-</ecNumber>
    </recommendedName>
    <alternativeName>
        <fullName evidence="4 6">Queuosine-nucleotide N-glycosylase/hydrolase</fullName>
    </alternativeName>
</protein>
<evidence type="ECO:0000256" key="1">
    <source>
        <dbReference type="ARBA" id="ARBA00022801"/>
    </source>
</evidence>
<dbReference type="SUPFAM" id="SSF48726">
    <property type="entry name" value="Immunoglobulin"/>
    <property type="match status" value="1"/>
</dbReference>
<dbReference type="Gene3D" id="2.60.40.10">
    <property type="entry name" value="Immunoglobulins"/>
    <property type="match status" value="1"/>
</dbReference>
<dbReference type="PROSITE" id="PS50835">
    <property type="entry name" value="IG_LIKE"/>
    <property type="match status" value="1"/>
</dbReference>
<dbReference type="CDD" id="cd00096">
    <property type="entry name" value="Ig"/>
    <property type="match status" value="1"/>
</dbReference>
<dbReference type="PANTHER" id="PTHR21314">
    <property type="entry name" value="QUEUOSINE 5'-PHOSPHATE N-GLYCOSYLASE_HYDROLASE-RELATED"/>
    <property type="match status" value="1"/>
</dbReference>
<sequence length="531" mass="60206">MIEALSEWPGILGQPALSLIGPLRPDVPPLIKRPDSVVGHYSGNEFSHTCEVVAYPPVTEPVSWSRDDEPILMNAVDEPYVSQLDWTGRVRFETVRVPNDRIIFDPVMPEDRAVYSCVVRNAVGNATGAMFLRVKDRWAVFWPLIGIILEVIVMVVVIFMYEMKRRASKKRESELNGDLDVASKPAGIRYSGGTATDDIAEFISSNAQHARIDELGVENLANEIVNNFAASDYGIHSWMAEELTPSSANDQAVEWIFVTDLLNFSFWNKPSYTVEYRGKQHTGYWALCAAVNRAIEDGVDLLDPKVYGNISASDLRHLFRPTADSFEIPLFEERLRLLHEAGETLLNRFEGKFLNVVQLANHSAVRLLNLLCDYFPSFRDTAHFRGKEVSFLKRAQILVGDLWSCFGGKGVGMFTDIDEITAFADYRIPQVLVYFGVLHYDTELCSLLRNGQLIPNGSEWEVEIRGCSLQAIEMTVRRARAIMAERAQNTKKSPFLCNAILVDNFLWTYRRKHADQIEETMPMHCTRCIFY</sequence>
<dbReference type="InterPro" id="IPR019438">
    <property type="entry name" value="Q_salvage"/>
</dbReference>
<dbReference type="OrthoDB" id="416777at2759"/>
<reference evidence="11" key="1">
    <citation type="submission" date="2016-06" db="UniProtKB">
        <authorList>
            <consortium name="WormBaseParasite"/>
        </authorList>
    </citation>
    <scope>IDENTIFICATION</scope>
</reference>
<dbReference type="EMBL" id="UZAN01040561">
    <property type="protein sequence ID" value="VDP70069.1"/>
    <property type="molecule type" value="Genomic_DNA"/>
</dbReference>
<comment type="function">
    <text evidence="6">Catalyzes the hydrolysis of queuosine 5'-phosphate, releasing the nucleobase queuine (q). Is required for salvage of queuine from exogenous queuosine (Q) that is imported and then converted to queuosine 5'-phosphate intracellularly.</text>
</comment>
<dbReference type="InterPro" id="IPR013783">
    <property type="entry name" value="Ig-like_fold"/>
</dbReference>
<evidence type="ECO:0000313" key="9">
    <source>
        <dbReference type="EMBL" id="VDP70069.1"/>
    </source>
</evidence>
<evidence type="ECO:0000259" key="8">
    <source>
        <dbReference type="PROSITE" id="PS50835"/>
    </source>
</evidence>
<dbReference type="WBParaSite" id="ECPE_0000362901-mRNA-1">
    <property type="protein sequence ID" value="ECPE_0000362901-mRNA-1"/>
    <property type="gene ID" value="ECPE_0000362901"/>
</dbReference>
<keyword evidence="7" id="KW-0472">Membrane</keyword>
<gene>
    <name evidence="9" type="ORF">ECPE_LOCUS3626</name>
</gene>
<evidence type="ECO:0000256" key="3">
    <source>
        <dbReference type="ARBA" id="ARBA00035306"/>
    </source>
</evidence>
<evidence type="ECO:0000313" key="10">
    <source>
        <dbReference type="Proteomes" id="UP000272942"/>
    </source>
</evidence>
<dbReference type="Pfam" id="PF10343">
    <property type="entry name" value="Q_salvage"/>
    <property type="match status" value="1"/>
</dbReference>
<reference evidence="9 10" key="2">
    <citation type="submission" date="2018-11" db="EMBL/GenBank/DDBJ databases">
        <authorList>
            <consortium name="Pathogen Informatics"/>
        </authorList>
    </citation>
    <scope>NUCLEOTIDE SEQUENCE [LARGE SCALE GENOMIC DNA]</scope>
    <source>
        <strain evidence="9 10">Egypt</strain>
    </source>
</reference>
<dbReference type="GO" id="GO:0006400">
    <property type="term" value="P:tRNA modification"/>
    <property type="evidence" value="ECO:0007669"/>
    <property type="project" value="TreeGrafter"/>
</dbReference>
<name>A0A183A9J1_9TREM</name>
<evidence type="ECO:0000256" key="7">
    <source>
        <dbReference type="SAM" id="Phobius"/>
    </source>
</evidence>
<evidence type="ECO:0000313" key="11">
    <source>
        <dbReference type="WBParaSite" id="ECPE_0000362901-mRNA-1"/>
    </source>
</evidence>
<keyword evidence="7" id="KW-0812">Transmembrane</keyword>
<accession>A0A183A9J1</accession>
<feature type="domain" description="Ig-like" evidence="8">
    <location>
        <begin position="28"/>
        <end position="135"/>
    </location>
</feature>
<keyword evidence="10" id="KW-1185">Reference proteome</keyword>
<proteinExistence type="inferred from homology"/>
<dbReference type="EC" id="3.2.2.-" evidence="6"/>
<evidence type="ECO:0000256" key="2">
    <source>
        <dbReference type="ARBA" id="ARBA00035119"/>
    </source>
</evidence>